<dbReference type="Proteomes" id="UP001055879">
    <property type="component" value="Linkage Group LG13"/>
</dbReference>
<comment type="caution">
    <text evidence="1">The sequence shown here is derived from an EMBL/GenBank/DDBJ whole genome shotgun (WGS) entry which is preliminary data.</text>
</comment>
<organism evidence="1 2">
    <name type="scientific">Arctium lappa</name>
    <name type="common">Greater burdock</name>
    <name type="synonym">Lappa major</name>
    <dbReference type="NCBI Taxonomy" id="4217"/>
    <lineage>
        <taxon>Eukaryota</taxon>
        <taxon>Viridiplantae</taxon>
        <taxon>Streptophyta</taxon>
        <taxon>Embryophyta</taxon>
        <taxon>Tracheophyta</taxon>
        <taxon>Spermatophyta</taxon>
        <taxon>Magnoliopsida</taxon>
        <taxon>eudicotyledons</taxon>
        <taxon>Gunneridae</taxon>
        <taxon>Pentapetalae</taxon>
        <taxon>asterids</taxon>
        <taxon>campanulids</taxon>
        <taxon>Asterales</taxon>
        <taxon>Asteraceae</taxon>
        <taxon>Carduoideae</taxon>
        <taxon>Cardueae</taxon>
        <taxon>Arctiinae</taxon>
        <taxon>Arctium</taxon>
    </lineage>
</organism>
<accession>A0ACB8Y8D4</accession>
<evidence type="ECO:0000313" key="2">
    <source>
        <dbReference type="Proteomes" id="UP001055879"/>
    </source>
</evidence>
<reference evidence="2" key="1">
    <citation type="journal article" date="2022" name="Mol. Ecol. Resour.">
        <title>The genomes of chicory, endive, great burdock and yacon provide insights into Asteraceae palaeo-polyploidization history and plant inulin production.</title>
        <authorList>
            <person name="Fan W."/>
            <person name="Wang S."/>
            <person name="Wang H."/>
            <person name="Wang A."/>
            <person name="Jiang F."/>
            <person name="Liu H."/>
            <person name="Zhao H."/>
            <person name="Xu D."/>
            <person name="Zhang Y."/>
        </authorList>
    </citation>
    <scope>NUCLEOTIDE SEQUENCE [LARGE SCALE GENOMIC DNA]</scope>
    <source>
        <strain evidence="2">cv. Niubang</strain>
    </source>
</reference>
<gene>
    <name evidence="1" type="ORF">L6452_36397</name>
</gene>
<dbReference type="EMBL" id="CM042059">
    <property type="protein sequence ID" value="KAI3681597.1"/>
    <property type="molecule type" value="Genomic_DNA"/>
</dbReference>
<sequence length="131" mass="14703">MEIATTTTSDTIFANVAAIATIDATTTNVASAYTFTTTAIAFASAFTTTTSITTHHHRLKGICVDLRDVFRRPSIRILAKLWRPEKKILTSTPHSVSRKSERKQGTRAPSLRDRKYILLIDNRRQVITDRI</sequence>
<reference evidence="1 2" key="2">
    <citation type="journal article" date="2022" name="Mol. Ecol. Resour.">
        <title>The genomes of chicory, endive, great burdock and yacon provide insights into Asteraceae paleo-polyploidization history and plant inulin production.</title>
        <authorList>
            <person name="Fan W."/>
            <person name="Wang S."/>
            <person name="Wang H."/>
            <person name="Wang A."/>
            <person name="Jiang F."/>
            <person name="Liu H."/>
            <person name="Zhao H."/>
            <person name="Xu D."/>
            <person name="Zhang Y."/>
        </authorList>
    </citation>
    <scope>NUCLEOTIDE SEQUENCE [LARGE SCALE GENOMIC DNA]</scope>
    <source>
        <strain evidence="2">cv. Niubang</strain>
    </source>
</reference>
<keyword evidence="2" id="KW-1185">Reference proteome</keyword>
<name>A0ACB8Y8D4_ARCLA</name>
<proteinExistence type="predicted"/>
<protein>
    <submittedName>
        <fullName evidence="1">Uncharacterized protein</fullName>
    </submittedName>
</protein>
<evidence type="ECO:0000313" key="1">
    <source>
        <dbReference type="EMBL" id="KAI3681597.1"/>
    </source>
</evidence>